<dbReference type="EMBL" id="BQKI01000001">
    <property type="protein sequence ID" value="GJM84403.1"/>
    <property type="molecule type" value="Genomic_DNA"/>
</dbReference>
<gene>
    <name evidence="1" type="primary">ga00067</name>
    <name evidence="1" type="ORF">PR202_ga00067</name>
</gene>
<protein>
    <submittedName>
        <fullName evidence="1">Uncharacterized protein</fullName>
    </submittedName>
</protein>
<reference evidence="1" key="2">
    <citation type="submission" date="2021-12" db="EMBL/GenBank/DDBJ databases">
        <title>Resequencing data analysis of finger millet.</title>
        <authorList>
            <person name="Hatakeyama M."/>
            <person name="Aluri S."/>
            <person name="Balachadran M.T."/>
            <person name="Sivarajan S.R."/>
            <person name="Poveda L."/>
            <person name="Shimizu-Inatsugi R."/>
            <person name="Schlapbach R."/>
            <person name="Sreeman S.M."/>
            <person name="Shimizu K.K."/>
        </authorList>
    </citation>
    <scope>NUCLEOTIDE SEQUENCE</scope>
</reference>
<name>A0AAV5BAU5_ELECO</name>
<sequence>MATPATVARKPVNNRSKLGGLETMECKGKSKFFVEHQAMRPCGRRRGTKAMNPVCTTGGLRCRSPCRKAKPALVEISPVCAR</sequence>
<accession>A0AAV5BAU5</accession>
<organism evidence="1 2">
    <name type="scientific">Eleusine coracana subsp. coracana</name>
    <dbReference type="NCBI Taxonomy" id="191504"/>
    <lineage>
        <taxon>Eukaryota</taxon>
        <taxon>Viridiplantae</taxon>
        <taxon>Streptophyta</taxon>
        <taxon>Embryophyta</taxon>
        <taxon>Tracheophyta</taxon>
        <taxon>Spermatophyta</taxon>
        <taxon>Magnoliopsida</taxon>
        <taxon>Liliopsida</taxon>
        <taxon>Poales</taxon>
        <taxon>Poaceae</taxon>
        <taxon>PACMAD clade</taxon>
        <taxon>Chloridoideae</taxon>
        <taxon>Cynodonteae</taxon>
        <taxon>Eleusininae</taxon>
        <taxon>Eleusine</taxon>
    </lineage>
</organism>
<dbReference type="Proteomes" id="UP001054889">
    <property type="component" value="Unassembled WGS sequence"/>
</dbReference>
<evidence type="ECO:0000313" key="2">
    <source>
        <dbReference type="Proteomes" id="UP001054889"/>
    </source>
</evidence>
<proteinExistence type="predicted"/>
<evidence type="ECO:0000313" key="1">
    <source>
        <dbReference type="EMBL" id="GJM84403.1"/>
    </source>
</evidence>
<keyword evidence="2" id="KW-1185">Reference proteome</keyword>
<comment type="caution">
    <text evidence="1">The sequence shown here is derived from an EMBL/GenBank/DDBJ whole genome shotgun (WGS) entry which is preliminary data.</text>
</comment>
<dbReference type="AlphaFoldDB" id="A0AAV5BAU5"/>
<reference evidence="1" key="1">
    <citation type="journal article" date="2018" name="DNA Res.">
        <title>Multiple hybrid de novo genome assembly of finger millet, an orphan allotetraploid crop.</title>
        <authorList>
            <person name="Hatakeyama M."/>
            <person name="Aluri S."/>
            <person name="Balachadran M.T."/>
            <person name="Sivarajan S.R."/>
            <person name="Patrignani A."/>
            <person name="Gruter S."/>
            <person name="Poveda L."/>
            <person name="Shimizu-Inatsugi R."/>
            <person name="Baeten J."/>
            <person name="Francoijs K.J."/>
            <person name="Nataraja K.N."/>
            <person name="Reddy Y.A.N."/>
            <person name="Phadnis S."/>
            <person name="Ravikumar R.L."/>
            <person name="Schlapbach R."/>
            <person name="Sreeman S.M."/>
            <person name="Shimizu K.K."/>
        </authorList>
    </citation>
    <scope>NUCLEOTIDE SEQUENCE</scope>
</reference>